<keyword evidence="18" id="KW-1185">Reference proteome</keyword>
<accession>A0A6N8J8R8</accession>
<dbReference type="GO" id="GO:0071555">
    <property type="term" value="P:cell wall organization"/>
    <property type="evidence" value="ECO:0007669"/>
    <property type="project" value="UniProtKB-KW"/>
</dbReference>
<feature type="domain" description="Penicillin-binding protein dimerisation" evidence="16">
    <location>
        <begin position="52"/>
        <end position="217"/>
    </location>
</feature>
<dbReference type="PANTHER" id="PTHR30627">
    <property type="entry name" value="PEPTIDOGLYCAN D,D-TRANSPEPTIDASE"/>
    <property type="match status" value="1"/>
</dbReference>
<reference evidence="17 18" key="1">
    <citation type="submission" date="2019-12" db="EMBL/GenBank/DDBJ databases">
        <title>The draft genomic sequence of strain Chitinophaga oryziterrae JCM 16595.</title>
        <authorList>
            <person name="Zhang X."/>
        </authorList>
    </citation>
    <scope>NUCLEOTIDE SEQUENCE [LARGE SCALE GENOMIC DNA]</scope>
    <source>
        <strain evidence="17 18">JCM 16595</strain>
    </source>
</reference>
<name>A0A6N8J8R8_9BACT</name>
<dbReference type="GO" id="GO:0071972">
    <property type="term" value="F:peptidoglycan L,D-transpeptidase activity"/>
    <property type="evidence" value="ECO:0007669"/>
    <property type="project" value="TreeGrafter"/>
</dbReference>
<evidence type="ECO:0000256" key="12">
    <source>
        <dbReference type="ARBA" id="ARBA00023136"/>
    </source>
</evidence>
<evidence type="ECO:0000256" key="8">
    <source>
        <dbReference type="ARBA" id="ARBA00022801"/>
    </source>
</evidence>
<keyword evidence="12 14" id="KW-0472">Membrane</keyword>
<keyword evidence="6" id="KW-0645">Protease</keyword>
<evidence type="ECO:0000313" key="17">
    <source>
        <dbReference type="EMBL" id="MVT41675.1"/>
    </source>
</evidence>
<dbReference type="PANTHER" id="PTHR30627:SF2">
    <property type="entry name" value="PEPTIDOGLYCAN D,D-TRANSPEPTIDASE MRDA"/>
    <property type="match status" value="1"/>
</dbReference>
<keyword evidence="4" id="KW-0997">Cell inner membrane</keyword>
<sequence length="651" mass="72333">MSIYNQPRKRVIQLIIAAGVFVIVGRLFFLQVMEKKYSRLSDANSVLRKVVYPGRGIIYDRKGRSVLQNDVMYDLMVTPSGLKNIDTGYLCNILGIDTVEFKKRIIAAVIKNGRVRQSVFASLLLPATFSKLQESMYMFQPGFELIQRQIRSYPYHAAANILGYIGEISPQMQANPVFSAYQMGDYLGMTGLERTYENVLMGQRGTQYLLKDNLNRPQGAYERGVFDTAAVAGKNLDLSLDIDLQVLGERLMHNKIGSIVAIDPQTGGILALVSGPTYNPNLLTGSYRARNFSRLFADTTKPLFNRAIQGTYSPGSSIKPLTALIALDEGIITPDYGYACNGAYWSCGRRIGCEHSDAGHAANLRLAISHSCNSYFVNLYRMEVDARKWGSVNEGHQKWHEYMTNFGLGHRLGIDIPAENPGYAIDTAGMNKRYHGQWNSCTELYVGMGQGAVVVTPLQMANAMCIIANKGYYYPPHFVRQIENDSSGLLDKYKERHVVAHITDTAYKSVIYGMEDVVERGSGRNAQVEGEIICGKTGTAENNAIVNGVLKKMKSHAFFVAFAPRDNPKIAIAVIVENVGFGNTFAAPIASLMMEKYLHDTISVKKKMIVKNILDNNTMDPVVQAKSRLDSLNGATARLTTDQILNFYFHN</sequence>
<dbReference type="AlphaFoldDB" id="A0A6N8J8R8"/>
<dbReference type="SUPFAM" id="SSF56601">
    <property type="entry name" value="beta-lactamase/transpeptidase-like"/>
    <property type="match status" value="1"/>
</dbReference>
<keyword evidence="3" id="KW-1003">Cell membrane</keyword>
<evidence type="ECO:0000259" key="15">
    <source>
        <dbReference type="Pfam" id="PF00905"/>
    </source>
</evidence>
<comment type="subcellular location">
    <subcellularLocation>
        <location evidence="2">Cell membrane</location>
    </subcellularLocation>
    <subcellularLocation>
        <location evidence="1">Membrane</location>
        <topology evidence="1">Single-pass membrane protein</topology>
    </subcellularLocation>
</comment>
<dbReference type="SUPFAM" id="SSF56519">
    <property type="entry name" value="Penicillin binding protein dimerisation domain"/>
    <property type="match status" value="1"/>
</dbReference>
<dbReference type="GO" id="GO:0009002">
    <property type="term" value="F:serine-type D-Ala-D-Ala carboxypeptidase activity"/>
    <property type="evidence" value="ECO:0007669"/>
    <property type="project" value="UniProtKB-EC"/>
</dbReference>
<dbReference type="NCBIfam" id="TIGR03423">
    <property type="entry name" value="pbp2_mrdA"/>
    <property type="match status" value="1"/>
</dbReference>
<dbReference type="GO" id="GO:0008360">
    <property type="term" value="P:regulation of cell shape"/>
    <property type="evidence" value="ECO:0007669"/>
    <property type="project" value="UniProtKB-KW"/>
</dbReference>
<dbReference type="InterPro" id="IPR050515">
    <property type="entry name" value="Beta-lactam/transpept"/>
</dbReference>
<evidence type="ECO:0000313" key="18">
    <source>
        <dbReference type="Proteomes" id="UP000468388"/>
    </source>
</evidence>
<dbReference type="Gene3D" id="3.40.710.10">
    <property type="entry name" value="DD-peptidase/beta-lactamase superfamily"/>
    <property type="match status" value="1"/>
</dbReference>
<comment type="caution">
    <text evidence="17">The sequence shown here is derived from an EMBL/GenBank/DDBJ whole genome shotgun (WGS) entry which is preliminary data.</text>
</comment>
<keyword evidence="7 14" id="KW-0812">Transmembrane</keyword>
<dbReference type="EC" id="3.4.16.4" evidence="17"/>
<evidence type="ECO:0000256" key="5">
    <source>
        <dbReference type="ARBA" id="ARBA00022645"/>
    </source>
</evidence>
<dbReference type="Gene3D" id="3.90.1310.10">
    <property type="entry name" value="Penicillin-binding protein 2a (Domain 2)"/>
    <property type="match status" value="1"/>
</dbReference>
<evidence type="ECO:0000256" key="14">
    <source>
        <dbReference type="SAM" id="Phobius"/>
    </source>
</evidence>
<evidence type="ECO:0000256" key="11">
    <source>
        <dbReference type="ARBA" id="ARBA00022989"/>
    </source>
</evidence>
<dbReference type="Pfam" id="PF00905">
    <property type="entry name" value="Transpeptidase"/>
    <property type="match status" value="1"/>
</dbReference>
<keyword evidence="9" id="KW-0133">Cell shape</keyword>
<protein>
    <submittedName>
        <fullName evidence="17">Penicillin-binding protein 2</fullName>
        <ecNumber evidence="17">3.4.16.4</ecNumber>
    </submittedName>
</protein>
<evidence type="ECO:0000256" key="10">
    <source>
        <dbReference type="ARBA" id="ARBA00022984"/>
    </source>
</evidence>
<dbReference type="InterPro" id="IPR036138">
    <property type="entry name" value="PBP_dimer_sf"/>
</dbReference>
<keyword evidence="5 17" id="KW-0121">Carboxypeptidase</keyword>
<dbReference type="GO" id="GO:0009252">
    <property type="term" value="P:peptidoglycan biosynthetic process"/>
    <property type="evidence" value="ECO:0007669"/>
    <property type="project" value="UniProtKB-KW"/>
</dbReference>
<feature type="domain" description="Penicillin-binding protein transpeptidase" evidence="15">
    <location>
        <begin position="257"/>
        <end position="594"/>
    </location>
</feature>
<dbReference type="InterPro" id="IPR017790">
    <property type="entry name" value="Penicillin-binding_protein_2"/>
</dbReference>
<dbReference type="InterPro" id="IPR001460">
    <property type="entry name" value="PCN-bd_Tpept"/>
</dbReference>
<evidence type="ECO:0000256" key="9">
    <source>
        <dbReference type="ARBA" id="ARBA00022960"/>
    </source>
</evidence>
<evidence type="ECO:0000256" key="4">
    <source>
        <dbReference type="ARBA" id="ARBA00022519"/>
    </source>
</evidence>
<dbReference type="Pfam" id="PF03717">
    <property type="entry name" value="PBP_dimer"/>
    <property type="match status" value="1"/>
</dbReference>
<keyword evidence="11 14" id="KW-1133">Transmembrane helix</keyword>
<evidence type="ECO:0000256" key="7">
    <source>
        <dbReference type="ARBA" id="ARBA00022692"/>
    </source>
</evidence>
<keyword evidence="10" id="KW-0573">Peptidoglycan synthesis</keyword>
<evidence type="ECO:0000256" key="3">
    <source>
        <dbReference type="ARBA" id="ARBA00022475"/>
    </source>
</evidence>
<dbReference type="InterPro" id="IPR005311">
    <property type="entry name" value="PBP_dimer"/>
</dbReference>
<dbReference type="Proteomes" id="UP000468388">
    <property type="component" value="Unassembled WGS sequence"/>
</dbReference>
<dbReference type="InterPro" id="IPR012338">
    <property type="entry name" value="Beta-lactam/transpept-like"/>
</dbReference>
<keyword evidence="8 17" id="KW-0378">Hydrolase</keyword>
<gene>
    <name evidence="17" type="primary">mrdA</name>
    <name evidence="17" type="ORF">GO495_13885</name>
</gene>
<evidence type="ECO:0000259" key="16">
    <source>
        <dbReference type="Pfam" id="PF03717"/>
    </source>
</evidence>
<organism evidence="17 18">
    <name type="scientific">Chitinophaga oryziterrae</name>
    <dbReference type="NCBI Taxonomy" id="1031224"/>
    <lineage>
        <taxon>Bacteria</taxon>
        <taxon>Pseudomonadati</taxon>
        <taxon>Bacteroidota</taxon>
        <taxon>Chitinophagia</taxon>
        <taxon>Chitinophagales</taxon>
        <taxon>Chitinophagaceae</taxon>
        <taxon>Chitinophaga</taxon>
    </lineage>
</organism>
<dbReference type="GO" id="GO:0006508">
    <property type="term" value="P:proteolysis"/>
    <property type="evidence" value="ECO:0007669"/>
    <property type="project" value="UniProtKB-KW"/>
</dbReference>
<keyword evidence="13" id="KW-0961">Cell wall biogenesis/degradation</keyword>
<dbReference type="RefSeq" id="WP_157300306.1">
    <property type="nucleotide sequence ID" value="NZ_BAAAZB010000006.1"/>
</dbReference>
<evidence type="ECO:0000256" key="1">
    <source>
        <dbReference type="ARBA" id="ARBA00004167"/>
    </source>
</evidence>
<evidence type="ECO:0000256" key="6">
    <source>
        <dbReference type="ARBA" id="ARBA00022670"/>
    </source>
</evidence>
<dbReference type="Gene3D" id="3.30.1390.30">
    <property type="entry name" value="Penicillin-binding protein 2a, domain 3"/>
    <property type="match status" value="1"/>
</dbReference>
<dbReference type="GO" id="GO:0005886">
    <property type="term" value="C:plasma membrane"/>
    <property type="evidence" value="ECO:0007669"/>
    <property type="project" value="UniProtKB-SubCell"/>
</dbReference>
<feature type="transmembrane region" description="Helical" evidence="14">
    <location>
        <begin position="12"/>
        <end position="33"/>
    </location>
</feature>
<dbReference type="GO" id="GO:0008658">
    <property type="term" value="F:penicillin binding"/>
    <property type="evidence" value="ECO:0007669"/>
    <property type="project" value="InterPro"/>
</dbReference>
<dbReference type="OrthoDB" id="9766847at2"/>
<evidence type="ECO:0000256" key="13">
    <source>
        <dbReference type="ARBA" id="ARBA00023316"/>
    </source>
</evidence>
<evidence type="ECO:0000256" key="2">
    <source>
        <dbReference type="ARBA" id="ARBA00004236"/>
    </source>
</evidence>
<proteinExistence type="predicted"/>
<dbReference type="EMBL" id="WRXO01000003">
    <property type="protein sequence ID" value="MVT41675.1"/>
    <property type="molecule type" value="Genomic_DNA"/>
</dbReference>